<dbReference type="GO" id="GO:0000463">
    <property type="term" value="P:maturation of LSU-rRNA from tricistronic rRNA transcript (SSU-rRNA, 5.8S rRNA, LSU-rRNA)"/>
    <property type="evidence" value="ECO:0007669"/>
    <property type="project" value="TreeGrafter"/>
</dbReference>
<accession>A0A7N2M907</accession>
<dbReference type="EnsemblPlants" id="QL08p010640:mrna">
    <property type="protein sequence ID" value="QL08p010640:mrna"/>
    <property type="gene ID" value="QL08p010640"/>
</dbReference>
<evidence type="ECO:0000313" key="1">
    <source>
        <dbReference type="EnsemblPlants" id="QL08p010640:mrna"/>
    </source>
</evidence>
<keyword evidence="2" id="KW-1185">Reference proteome</keyword>
<dbReference type="EMBL" id="LRBV02000008">
    <property type="status" value="NOT_ANNOTATED_CDS"/>
    <property type="molecule type" value="Genomic_DNA"/>
</dbReference>
<reference evidence="1" key="2">
    <citation type="submission" date="2021-01" db="UniProtKB">
        <authorList>
            <consortium name="EnsemblPlants"/>
        </authorList>
    </citation>
    <scope>IDENTIFICATION</scope>
</reference>
<dbReference type="InParanoid" id="A0A7N2M907"/>
<protein>
    <submittedName>
        <fullName evidence="1">Uncharacterized protein</fullName>
    </submittedName>
</protein>
<dbReference type="PANTHER" id="PTHR13500">
    <property type="entry name" value="NUCLEOLAR PRERIBOSOMAL-ASSOCIATED PROTEIN 1"/>
    <property type="match status" value="1"/>
</dbReference>
<organism evidence="1 2">
    <name type="scientific">Quercus lobata</name>
    <name type="common">Valley oak</name>
    <dbReference type="NCBI Taxonomy" id="97700"/>
    <lineage>
        <taxon>Eukaryota</taxon>
        <taxon>Viridiplantae</taxon>
        <taxon>Streptophyta</taxon>
        <taxon>Embryophyta</taxon>
        <taxon>Tracheophyta</taxon>
        <taxon>Spermatophyta</taxon>
        <taxon>Magnoliopsida</taxon>
        <taxon>eudicotyledons</taxon>
        <taxon>Gunneridae</taxon>
        <taxon>Pentapetalae</taxon>
        <taxon>rosids</taxon>
        <taxon>fabids</taxon>
        <taxon>Fagales</taxon>
        <taxon>Fagaceae</taxon>
        <taxon>Quercus</taxon>
    </lineage>
</organism>
<dbReference type="GO" id="GO:0005730">
    <property type="term" value="C:nucleolus"/>
    <property type="evidence" value="ECO:0007669"/>
    <property type="project" value="TreeGrafter"/>
</dbReference>
<dbReference type="GO" id="GO:0000466">
    <property type="term" value="P:maturation of 5.8S rRNA from tricistronic rRNA transcript (SSU-rRNA, 5.8S rRNA, LSU-rRNA)"/>
    <property type="evidence" value="ECO:0007669"/>
    <property type="project" value="TreeGrafter"/>
</dbReference>
<dbReference type="Proteomes" id="UP000594261">
    <property type="component" value="Chromosome 8"/>
</dbReference>
<sequence>MVDDDGGEVKGGEIPRFEIKVTHEAKLNEILHKINSIEIKLCSDGVKDFIKLLKEPKGEEGEHLLRKAFAGFALLFLRWLLQQKEMYFGVILGLGNDDDDDETFIYVLSILQDRVLVEESLVPLVMTISHNLLGFSISILSSIFFIEQSLLTGVSKLWLDTIIPGWEMTLLLFIVKPEEMMPVRFLILTTSEYLLMLCNVQHFVPKENKSANMQLVRALNALVQRLSLEARKVSWKSNGFDPKISNRFKLGTLQSLLDLIENECDESFKNRFGSEDYWLSTASWHYLLSAPLSYICTVSSFLCLSFQEWTPTSLLSLHYLGLHLCFATDTEMHYVLPSIAVFPAPVVHAGLLPDAVRHSELHCPATPPDIECLFHACILAAEDMHLT</sequence>
<reference evidence="1 2" key="1">
    <citation type="journal article" date="2016" name="G3 (Bethesda)">
        <title>First Draft Assembly and Annotation of the Genome of a California Endemic Oak Quercus lobata Nee (Fagaceae).</title>
        <authorList>
            <person name="Sork V.L."/>
            <person name="Fitz-Gibbon S.T."/>
            <person name="Puiu D."/>
            <person name="Crepeau M."/>
            <person name="Gugger P.F."/>
            <person name="Sherman R."/>
            <person name="Stevens K."/>
            <person name="Langley C.H."/>
            <person name="Pellegrini M."/>
            <person name="Salzberg S.L."/>
        </authorList>
    </citation>
    <scope>NUCLEOTIDE SEQUENCE [LARGE SCALE GENOMIC DNA]</scope>
    <source>
        <strain evidence="1 2">cv. SW786</strain>
    </source>
</reference>
<evidence type="ECO:0000313" key="2">
    <source>
        <dbReference type="Proteomes" id="UP000594261"/>
    </source>
</evidence>
<dbReference type="Gramene" id="QL08p010640:mrna">
    <property type="protein sequence ID" value="QL08p010640:mrna"/>
    <property type="gene ID" value="QL08p010640"/>
</dbReference>
<proteinExistence type="predicted"/>
<dbReference type="InterPro" id="IPR039844">
    <property type="entry name" value="URB1"/>
</dbReference>
<dbReference type="PANTHER" id="PTHR13500:SF0">
    <property type="entry name" value="NUCLEOLAR PRE-RIBOSOMAL-ASSOCIATED PROTEIN 1"/>
    <property type="match status" value="1"/>
</dbReference>
<dbReference type="AlphaFoldDB" id="A0A7N2M907"/>
<name>A0A7N2M907_QUELO</name>